<dbReference type="InterPro" id="IPR007172">
    <property type="entry name" value="DUF374"/>
</dbReference>
<gene>
    <name evidence="2" type="ORF">METZ01_LOCUS93248</name>
</gene>
<feature type="domain" description="DUF374" evidence="1">
    <location>
        <begin position="66"/>
        <end position="130"/>
    </location>
</feature>
<feature type="non-terminal residue" evidence="2">
    <location>
        <position position="1"/>
    </location>
</feature>
<protein>
    <recommendedName>
        <fullName evidence="1">DUF374 domain-containing protein</fullName>
    </recommendedName>
</protein>
<dbReference type="EMBL" id="UINC01008991">
    <property type="protein sequence ID" value="SVA40394.1"/>
    <property type="molecule type" value="Genomic_DNA"/>
</dbReference>
<reference evidence="2" key="1">
    <citation type="submission" date="2018-05" db="EMBL/GenBank/DDBJ databases">
        <authorList>
            <person name="Lanie J.A."/>
            <person name="Ng W.-L."/>
            <person name="Kazmierczak K.M."/>
            <person name="Andrzejewski T.M."/>
            <person name="Davidsen T.M."/>
            <person name="Wayne K.J."/>
            <person name="Tettelin H."/>
            <person name="Glass J.I."/>
            <person name="Rusch D."/>
            <person name="Podicherti R."/>
            <person name="Tsui H.-C.T."/>
            <person name="Winkler M.E."/>
        </authorList>
    </citation>
    <scope>NUCLEOTIDE SEQUENCE</scope>
</reference>
<evidence type="ECO:0000313" key="2">
    <source>
        <dbReference type="EMBL" id="SVA40394.1"/>
    </source>
</evidence>
<accession>A0A381VJN6</accession>
<dbReference type="SUPFAM" id="SSF69593">
    <property type="entry name" value="Glycerol-3-phosphate (1)-acyltransferase"/>
    <property type="match status" value="1"/>
</dbReference>
<dbReference type="CDD" id="cd07983">
    <property type="entry name" value="LPLAT_DUF374-like"/>
    <property type="match status" value="1"/>
</dbReference>
<name>A0A381VJN6_9ZZZZ</name>
<organism evidence="2">
    <name type="scientific">marine metagenome</name>
    <dbReference type="NCBI Taxonomy" id="408172"/>
    <lineage>
        <taxon>unclassified sequences</taxon>
        <taxon>metagenomes</taxon>
        <taxon>ecological metagenomes</taxon>
    </lineage>
</organism>
<dbReference type="Pfam" id="PF04028">
    <property type="entry name" value="DUF374"/>
    <property type="match status" value="1"/>
</dbReference>
<dbReference type="AlphaFoldDB" id="A0A381VJN6"/>
<evidence type="ECO:0000259" key="1">
    <source>
        <dbReference type="Pfam" id="PF04028"/>
    </source>
</evidence>
<proteinExistence type="predicted"/>
<sequence>VQIFDNTLKTRFQSSIGKWMLKLLYGTNRWDIRGTDHYLSLLGKKQSVIISCWHGHLLAPFMHLSGKQYYGLVGTHRDGEIISRIGHDFGWRLLRGSSSKRGPEAFVEIVKILRHPPALVAITPDGPKGPPRIPKPGIIQAAKKTGAFIVPVAVHSTQNWTFVNWDTFYVEKPFGTIFMEYGSPILFDKKTDFEQCEQDFINEMGNTEHSNLQYANKQNI</sequence>